<keyword evidence="2" id="KW-0808">Transferase</keyword>
<keyword evidence="4" id="KW-1185">Reference proteome</keyword>
<dbReference type="EMBL" id="CVRQ01000009">
    <property type="protein sequence ID" value="CRL33907.1"/>
    <property type="molecule type" value="Genomic_DNA"/>
</dbReference>
<organism evidence="3 4">
    <name type="scientific">Agathobacter rectalis</name>
    <dbReference type="NCBI Taxonomy" id="39491"/>
    <lineage>
        <taxon>Bacteria</taxon>
        <taxon>Bacillati</taxon>
        <taxon>Bacillota</taxon>
        <taxon>Clostridia</taxon>
        <taxon>Lachnospirales</taxon>
        <taxon>Lachnospiraceae</taxon>
        <taxon>Agathobacter</taxon>
    </lineage>
</organism>
<protein>
    <recommendedName>
        <fullName evidence="5">Teichoic acid biosynthesis protein</fullName>
    </recommendedName>
</protein>
<sequence>MIKKIDIAGLQLDNYTVREMIMRVDRRISEKILTTIEEVNMDTLALAESDEEVKQSLEACDYTVIADEGILRAVSADTLQRRHEIEDHDFFYELFKRLERNDKKIFVIAESQKAVDEAEEFLLGLFDRVRISGKGVLDDSPGCSENLVNEINIVSPDVIASFLPSPAQEKFLLHNREKLLMNLWYGIGNNKFMGKKHGFIGKIRKMLDVKRLTHLINTYEHRQNSSI</sequence>
<dbReference type="PANTHER" id="PTHR34136">
    <property type="match status" value="1"/>
</dbReference>
<name>A0A0M6WEB6_9FIRM</name>
<accession>A0A0M6WEB6</accession>
<dbReference type="GO" id="GO:0016758">
    <property type="term" value="F:hexosyltransferase activity"/>
    <property type="evidence" value="ECO:0007669"/>
    <property type="project" value="TreeGrafter"/>
</dbReference>
<evidence type="ECO:0000256" key="1">
    <source>
        <dbReference type="ARBA" id="ARBA00022676"/>
    </source>
</evidence>
<dbReference type="InterPro" id="IPR004629">
    <property type="entry name" value="WecG_TagA_CpsF"/>
</dbReference>
<dbReference type="AlphaFoldDB" id="A0A0M6WEB6"/>
<evidence type="ECO:0000256" key="2">
    <source>
        <dbReference type="ARBA" id="ARBA00022679"/>
    </source>
</evidence>
<keyword evidence="1" id="KW-0328">Glycosyltransferase</keyword>
<evidence type="ECO:0000313" key="3">
    <source>
        <dbReference type="EMBL" id="CRL33907.1"/>
    </source>
</evidence>
<dbReference type="PANTHER" id="PTHR34136:SF1">
    <property type="entry name" value="UDP-N-ACETYL-D-MANNOSAMINURONIC ACID TRANSFERASE"/>
    <property type="match status" value="1"/>
</dbReference>
<evidence type="ECO:0000313" key="4">
    <source>
        <dbReference type="Proteomes" id="UP000049472"/>
    </source>
</evidence>
<dbReference type="Proteomes" id="UP000049472">
    <property type="component" value="Unassembled WGS sequence"/>
</dbReference>
<evidence type="ECO:0008006" key="5">
    <source>
        <dbReference type="Google" id="ProtNLM"/>
    </source>
</evidence>
<proteinExistence type="predicted"/>
<gene>
    <name evidence="3" type="ORF">T1815_07011</name>
</gene>
<dbReference type="Pfam" id="PF03808">
    <property type="entry name" value="Glyco_tran_WecG"/>
    <property type="match status" value="1"/>
</dbReference>
<reference evidence="4" key="1">
    <citation type="submission" date="2015-05" db="EMBL/GenBank/DDBJ databases">
        <authorList>
            <consortium name="Pathogen Informatics"/>
        </authorList>
    </citation>
    <scope>NUCLEOTIDE SEQUENCE [LARGE SCALE GENOMIC DNA]</scope>
    <source>
        <strain evidence="4">T1-815</strain>
    </source>
</reference>